<dbReference type="Pfam" id="PF00908">
    <property type="entry name" value="dTDP_sugar_isom"/>
    <property type="match status" value="1"/>
</dbReference>
<dbReference type="CDD" id="cd00438">
    <property type="entry name" value="cupin_RmlC"/>
    <property type="match status" value="1"/>
</dbReference>
<organism evidence="1">
    <name type="scientific">marine metagenome</name>
    <dbReference type="NCBI Taxonomy" id="408172"/>
    <lineage>
        <taxon>unclassified sequences</taxon>
        <taxon>metagenomes</taxon>
        <taxon>ecological metagenomes</taxon>
    </lineage>
</organism>
<name>A0A382XKL0_9ZZZZ</name>
<dbReference type="AlphaFoldDB" id="A0A382XKL0"/>
<evidence type="ECO:0000313" key="1">
    <source>
        <dbReference type="EMBL" id="SVD71370.1"/>
    </source>
</evidence>
<reference evidence="1" key="1">
    <citation type="submission" date="2018-05" db="EMBL/GenBank/DDBJ databases">
        <authorList>
            <person name="Lanie J.A."/>
            <person name="Ng W.-L."/>
            <person name="Kazmierczak K.M."/>
            <person name="Andrzejewski T.M."/>
            <person name="Davidsen T.M."/>
            <person name="Wayne K.J."/>
            <person name="Tettelin H."/>
            <person name="Glass J.I."/>
            <person name="Rusch D."/>
            <person name="Podicherti R."/>
            <person name="Tsui H.-C.T."/>
            <person name="Winkler M.E."/>
        </authorList>
    </citation>
    <scope>NUCLEOTIDE SEQUENCE</scope>
</reference>
<sequence>VKVEKTAIPGVVEIYPDVFNDERGYFFESFRDTIFHNEGLPSIFRQINQVKSLKNVLRGLHYQLENPQGKLVRAIFGRIRDVAVDIRKHSPTYGQYEISQLTDKNNKMLYIPEGFAHGYIVESDLAVVEYLCTDIYVPDDQFGINWSDPDLNIPWGIATPILSAKDKKLPFLKDHKYLPNYK</sequence>
<dbReference type="NCBIfam" id="TIGR01221">
    <property type="entry name" value="rmlC"/>
    <property type="match status" value="1"/>
</dbReference>
<feature type="non-terminal residue" evidence="1">
    <location>
        <position position="1"/>
    </location>
</feature>
<proteinExistence type="predicted"/>
<dbReference type="EMBL" id="UINC01168370">
    <property type="protein sequence ID" value="SVD71370.1"/>
    <property type="molecule type" value="Genomic_DNA"/>
</dbReference>
<dbReference type="GO" id="GO:0005829">
    <property type="term" value="C:cytosol"/>
    <property type="evidence" value="ECO:0007669"/>
    <property type="project" value="TreeGrafter"/>
</dbReference>
<dbReference type="InterPro" id="IPR000888">
    <property type="entry name" value="RmlC-like"/>
</dbReference>
<dbReference type="GO" id="GO:0008830">
    <property type="term" value="F:dTDP-4-dehydrorhamnose 3,5-epimerase activity"/>
    <property type="evidence" value="ECO:0007669"/>
    <property type="project" value="InterPro"/>
</dbReference>
<protein>
    <recommendedName>
        <fullName evidence="2">dTDP-4-dehydrorhamnose 3,5-epimerase</fullName>
    </recommendedName>
</protein>
<dbReference type="InterPro" id="IPR014710">
    <property type="entry name" value="RmlC-like_jellyroll"/>
</dbReference>
<gene>
    <name evidence="1" type="ORF">METZ01_LOCUS424224</name>
</gene>
<dbReference type="PANTHER" id="PTHR21047">
    <property type="entry name" value="DTDP-6-DEOXY-D-GLUCOSE-3,5 EPIMERASE"/>
    <property type="match status" value="1"/>
</dbReference>
<dbReference type="SUPFAM" id="SSF51182">
    <property type="entry name" value="RmlC-like cupins"/>
    <property type="match status" value="1"/>
</dbReference>
<dbReference type="PANTHER" id="PTHR21047:SF2">
    <property type="entry name" value="THYMIDINE DIPHOSPHO-4-KETO-RHAMNOSE 3,5-EPIMERASE"/>
    <property type="match status" value="1"/>
</dbReference>
<dbReference type="InterPro" id="IPR011051">
    <property type="entry name" value="RmlC_Cupin_sf"/>
</dbReference>
<accession>A0A382XKL0</accession>
<evidence type="ECO:0008006" key="2">
    <source>
        <dbReference type="Google" id="ProtNLM"/>
    </source>
</evidence>
<dbReference type="GO" id="GO:0000271">
    <property type="term" value="P:polysaccharide biosynthetic process"/>
    <property type="evidence" value="ECO:0007669"/>
    <property type="project" value="TreeGrafter"/>
</dbReference>
<dbReference type="Gene3D" id="2.60.120.10">
    <property type="entry name" value="Jelly Rolls"/>
    <property type="match status" value="1"/>
</dbReference>